<feature type="region of interest" description="Disordered" evidence="1">
    <location>
        <begin position="1"/>
        <end position="39"/>
    </location>
</feature>
<proteinExistence type="predicted"/>
<accession>A0AAW1EU28</accession>
<dbReference type="EMBL" id="JBCEZU010000134">
    <property type="protein sequence ID" value="KAK9525822.1"/>
    <property type="molecule type" value="Genomic_DNA"/>
</dbReference>
<keyword evidence="3" id="KW-1185">Reference proteome</keyword>
<comment type="caution">
    <text evidence="2">The sequence shown here is derived from an EMBL/GenBank/DDBJ whole genome shotgun (WGS) entry which is preliminary data.</text>
</comment>
<feature type="region of interest" description="Disordered" evidence="1">
    <location>
        <begin position="95"/>
        <end position="132"/>
    </location>
</feature>
<reference evidence="2 3" key="1">
    <citation type="journal article" date="2024" name="Genome Biol. Evol.">
        <title>Chromosome-level genome assembly of the viviparous eelpout Zoarces viviparus.</title>
        <authorList>
            <person name="Fuhrmann N."/>
            <person name="Brasseur M.V."/>
            <person name="Bakowski C.E."/>
            <person name="Podsiadlowski L."/>
            <person name="Prost S."/>
            <person name="Krehenwinkel H."/>
            <person name="Mayer C."/>
        </authorList>
    </citation>
    <scope>NUCLEOTIDE SEQUENCE [LARGE SCALE GENOMIC DNA]</scope>
    <source>
        <strain evidence="2">NO-MEL_2022_Ind0_liver</strain>
    </source>
</reference>
<sequence length="132" mass="13912">MHHPSTRGASCSSSITHHRTRAEDEDEGTAEKSPWKRAMSVTATPAATVCKLTMYSFTASGGSAGGGSVTTAVSAGCAASTIKRTILGGFFSASARRRRGSDRQGAAGPRRWHCPNAKRTGMRDDRQISRVG</sequence>
<evidence type="ECO:0000313" key="3">
    <source>
        <dbReference type="Proteomes" id="UP001488805"/>
    </source>
</evidence>
<dbReference type="Proteomes" id="UP001488805">
    <property type="component" value="Unassembled WGS sequence"/>
</dbReference>
<feature type="compositionally biased region" description="Basic and acidic residues" evidence="1">
    <location>
        <begin position="121"/>
        <end position="132"/>
    </location>
</feature>
<dbReference type="AlphaFoldDB" id="A0AAW1EU28"/>
<organism evidence="2 3">
    <name type="scientific">Zoarces viviparus</name>
    <name type="common">Viviparous eelpout</name>
    <name type="synonym">Blennius viviparus</name>
    <dbReference type="NCBI Taxonomy" id="48416"/>
    <lineage>
        <taxon>Eukaryota</taxon>
        <taxon>Metazoa</taxon>
        <taxon>Chordata</taxon>
        <taxon>Craniata</taxon>
        <taxon>Vertebrata</taxon>
        <taxon>Euteleostomi</taxon>
        <taxon>Actinopterygii</taxon>
        <taxon>Neopterygii</taxon>
        <taxon>Teleostei</taxon>
        <taxon>Neoteleostei</taxon>
        <taxon>Acanthomorphata</taxon>
        <taxon>Eupercaria</taxon>
        <taxon>Perciformes</taxon>
        <taxon>Cottioidei</taxon>
        <taxon>Zoarcales</taxon>
        <taxon>Zoarcidae</taxon>
        <taxon>Zoarcinae</taxon>
        <taxon>Zoarces</taxon>
    </lineage>
</organism>
<evidence type="ECO:0000313" key="2">
    <source>
        <dbReference type="EMBL" id="KAK9525822.1"/>
    </source>
</evidence>
<evidence type="ECO:0000256" key="1">
    <source>
        <dbReference type="SAM" id="MobiDB-lite"/>
    </source>
</evidence>
<gene>
    <name evidence="2" type="ORF">VZT92_016500</name>
</gene>
<protein>
    <submittedName>
        <fullName evidence="2">Uncharacterized protein</fullName>
    </submittedName>
</protein>
<name>A0AAW1EU28_ZOAVI</name>